<sequence>MTIEIINSLSYTNFPGIAWQIEQVKAGKSDALWLATPHEDAAYLLTKIGLDPALVYDMYAQCYLENIDSKNGIWWTDLPVPNNAQFVINKDRTKSIISRGHELARVRWFNDSKRIVQAVVWYDLDGKIDYKDIYRRDGKLFAKQYFSAGNLLTSDFYFGHESVQVRDFYFENHRNFVYANDQKYALAEDYIAQVGNKFSLDTFNVTQLGREINFAPQNTRLTIVGGVLDEKGKVWPNLALILRDVTHKIRQVTVTQSDFDSLKALGFSTHKLHVGII</sequence>
<dbReference type="RefSeq" id="WP_367975227.1">
    <property type="nucleotide sequence ID" value="NZ_JBFPEQ010000001.1"/>
</dbReference>
<protein>
    <submittedName>
        <fullName evidence="1">Glycosyltransferase</fullName>
    </submittedName>
</protein>
<dbReference type="Proteomes" id="UP001556617">
    <property type="component" value="Unassembled WGS sequence"/>
</dbReference>
<name>A0ABV3S4S5_9LACO</name>
<gene>
    <name evidence="1" type="ORF">AB3K24_09040</name>
</gene>
<proteinExistence type="predicted"/>
<organism evidence="1 2">
    <name type="scientific">Leuconostoc aquikimchii</name>
    <dbReference type="NCBI Taxonomy" id="3236804"/>
    <lineage>
        <taxon>Bacteria</taxon>
        <taxon>Bacillati</taxon>
        <taxon>Bacillota</taxon>
        <taxon>Bacilli</taxon>
        <taxon>Lactobacillales</taxon>
        <taxon>Lactobacillaceae</taxon>
        <taxon>Leuconostoc</taxon>
    </lineage>
</organism>
<evidence type="ECO:0000313" key="1">
    <source>
        <dbReference type="EMBL" id="MEX0381472.1"/>
    </source>
</evidence>
<evidence type="ECO:0000313" key="2">
    <source>
        <dbReference type="Proteomes" id="UP001556617"/>
    </source>
</evidence>
<accession>A0ABV3S4S5</accession>
<comment type="caution">
    <text evidence="1">The sequence shown here is derived from an EMBL/GenBank/DDBJ whole genome shotgun (WGS) entry which is preliminary data.</text>
</comment>
<keyword evidence="2" id="KW-1185">Reference proteome</keyword>
<reference evidence="1 2" key="1">
    <citation type="submission" date="2024-07" db="EMBL/GenBank/DDBJ databases">
        <authorList>
            <person name="Yun M."/>
        </authorList>
    </citation>
    <scope>NUCLEOTIDE SEQUENCE [LARGE SCALE GENOMIC DNA]</scope>
    <source>
        <strain evidence="1 2">MS01</strain>
    </source>
</reference>
<dbReference type="EMBL" id="JBFPER010000001">
    <property type="protein sequence ID" value="MEX0381472.1"/>
    <property type="molecule type" value="Genomic_DNA"/>
</dbReference>